<dbReference type="InterPro" id="IPR008979">
    <property type="entry name" value="Galactose-bd-like_sf"/>
</dbReference>
<evidence type="ECO:0000259" key="2">
    <source>
        <dbReference type="Pfam" id="PF02018"/>
    </source>
</evidence>
<organism evidence="3 4">
    <name type="scientific">Thalassobacterium maritimum</name>
    <dbReference type="NCBI Taxonomy" id="3041265"/>
    <lineage>
        <taxon>Bacteria</taxon>
        <taxon>Pseudomonadati</taxon>
        <taxon>Verrucomicrobiota</taxon>
        <taxon>Opitutia</taxon>
        <taxon>Puniceicoccales</taxon>
        <taxon>Coraliomargaritaceae</taxon>
        <taxon>Thalassobacterium</taxon>
    </lineage>
</organism>
<feature type="domain" description="CBM-cenC" evidence="2">
    <location>
        <begin position="27"/>
        <end position="158"/>
    </location>
</feature>
<dbReference type="EMBL" id="JARXHW010000044">
    <property type="protein sequence ID" value="MDQ8208907.1"/>
    <property type="molecule type" value="Genomic_DNA"/>
</dbReference>
<proteinExistence type="predicted"/>
<dbReference type="RefSeq" id="WP_308951635.1">
    <property type="nucleotide sequence ID" value="NZ_JARXHW010000044.1"/>
</dbReference>
<sequence length="723" mass="79510">MKIRKSPGRIVASAIMLTALTHSSVGEILENTSFEENGGYTPWIPHNSTGAIEWQGQSGSRSLYIKDRAGSNFGVRQDIQGEISLGESLSASAWVKLKDGSQSAQSKILILKKDANGWAWDSVAESGTNGWEWTNLQGTWMADWSGTLEHLSLCVAGPDAAIEMLIDDVTANVSGSTFSPPAAGTQLLINPDMESSTGNVDPWITDNATAVLEWQGHSGSRSAHVSGLSSSYEYGLSQSLLGMIAQGQTIDLGARIKLKDGSASSSSSMYVVLEDDDGWTWEPIATAATNGWSWTELAGSWTADWNGSLDSLSVYVEGPIDQSAMLLDDVTATVSGQVGSVDVFTGVQNPVCSCGNCGSYTYSSAGNFAYWTSGTQDFWRSALGRNIDYRETELGYCYGIRRWITSGIWHGDISIDFTPTNNSSLVNQPVPSGFNQSLLPVSIWWDNTQDINYYDTHQEFNIRLSRANALRSNRYPNDEHSGHWGYGTKKINTISEEALTWDFAGYFECGSEGPIKINNTMWIQDTTGHIQNKAEAAASGAQRIDIIVHEYDSGLIDWRRMVEPTNLDYIASNVDKEWTVVSPELARDGMPAVNQDGRPVLHMDGSDYLIIRRTPGDEGEKCSYNIIRKDVRAPDSSGQMSGTIEFKKLLDYLAQYDEIDGEPVFETDQWYIGAADWTVTAQGRYNLKYNETRFGGSGQNLRTIPSKGKWTFTQAELKEFESN</sequence>
<name>A0ABU1AZ40_9BACT</name>
<accession>A0ABU1AZ40</accession>
<dbReference type="Pfam" id="PF02018">
    <property type="entry name" value="CBM_4_9"/>
    <property type="match status" value="2"/>
</dbReference>
<evidence type="ECO:0000256" key="1">
    <source>
        <dbReference type="ARBA" id="ARBA00022801"/>
    </source>
</evidence>
<evidence type="ECO:0000313" key="4">
    <source>
        <dbReference type="Proteomes" id="UP001225316"/>
    </source>
</evidence>
<feature type="domain" description="CBM-cenC" evidence="2">
    <location>
        <begin position="186"/>
        <end position="319"/>
    </location>
</feature>
<dbReference type="SUPFAM" id="SSF49785">
    <property type="entry name" value="Galactose-binding domain-like"/>
    <property type="match status" value="2"/>
</dbReference>
<gene>
    <name evidence="3" type="ORF">QEH52_15370</name>
</gene>
<reference evidence="3 4" key="1">
    <citation type="submission" date="2023-04" db="EMBL/GenBank/DDBJ databases">
        <title>A novel bacteria isolated from coastal sediment.</title>
        <authorList>
            <person name="Liu X.-J."/>
            <person name="Du Z.-J."/>
        </authorList>
    </citation>
    <scope>NUCLEOTIDE SEQUENCE [LARGE SCALE GENOMIC DNA]</scope>
    <source>
        <strain evidence="3 4">SDUM461003</strain>
    </source>
</reference>
<keyword evidence="1" id="KW-0378">Hydrolase</keyword>
<dbReference type="Gene3D" id="2.60.120.260">
    <property type="entry name" value="Galactose-binding domain-like"/>
    <property type="match status" value="2"/>
</dbReference>
<dbReference type="Proteomes" id="UP001225316">
    <property type="component" value="Unassembled WGS sequence"/>
</dbReference>
<dbReference type="InterPro" id="IPR003305">
    <property type="entry name" value="CenC_carb-bd"/>
</dbReference>
<protein>
    <submittedName>
        <fullName evidence="3">Carbohydrate binding domain-containing protein</fullName>
    </submittedName>
</protein>
<keyword evidence="4" id="KW-1185">Reference proteome</keyword>
<comment type="caution">
    <text evidence="3">The sequence shown here is derived from an EMBL/GenBank/DDBJ whole genome shotgun (WGS) entry which is preliminary data.</text>
</comment>
<evidence type="ECO:0000313" key="3">
    <source>
        <dbReference type="EMBL" id="MDQ8208907.1"/>
    </source>
</evidence>